<keyword evidence="6" id="KW-0226">DNA condensation</keyword>
<dbReference type="Proteomes" id="UP001142393">
    <property type="component" value="Unassembled WGS sequence"/>
</dbReference>
<comment type="subcellular location">
    <subcellularLocation>
        <location evidence="1">Chromosome</location>
    </subcellularLocation>
</comment>
<evidence type="ECO:0000313" key="10">
    <source>
        <dbReference type="EMBL" id="KAJ3742678.1"/>
    </source>
</evidence>
<keyword evidence="7" id="KW-0131">Cell cycle</keyword>
<name>A0A9W8NXB2_9AGAR</name>
<organism evidence="10 11">
    <name type="scientific">Lentinula detonsa</name>
    <dbReference type="NCBI Taxonomy" id="2804962"/>
    <lineage>
        <taxon>Eukaryota</taxon>
        <taxon>Fungi</taxon>
        <taxon>Dikarya</taxon>
        <taxon>Basidiomycota</taxon>
        <taxon>Agaricomycotina</taxon>
        <taxon>Agaricomycetes</taxon>
        <taxon>Agaricomycetidae</taxon>
        <taxon>Agaricales</taxon>
        <taxon>Marasmiineae</taxon>
        <taxon>Omphalotaceae</taxon>
        <taxon>Lentinula</taxon>
    </lineage>
</organism>
<dbReference type="GO" id="GO:0007076">
    <property type="term" value="P:mitotic chromosome condensation"/>
    <property type="evidence" value="ECO:0007669"/>
    <property type="project" value="InterPro"/>
</dbReference>
<comment type="caution">
    <text evidence="10">The sequence shown here is derived from an EMBL/GenBank/DDBJ whole genome shotgun (WGS) entry which is preliminary data.</text>
</comment>
<evidence type="ECO:0000256" key="6">
    <source>
        <dbReference type="ARBA" id="ARBA00023067"/>
    </source>
</evidence>
<evidence type="ECO:0000256" key="3">
    <source>
        <dbReference type="ARBA" id="ARBA00022454"/>
    </source>
</evidence>
<gene>
    <name evidence="10" type="ORF">DFH05DRAFT_1461732</name>
</gene>
<dbReference type="InterPro" id="IPR011989">
    <property type="entry name" value="ARM-like"/>
</dbReference>
<dbReference type="PANTHER" id="PTHR14418:SF5">
    <property type="entry name" value="CONDENSIN COMPLEX SUBUNIT 3"/>
    <property type="match status" value="1"/>
</dbReference>
<feature type="domain" description="Nuclear condensin complex subunit 3 C-terminal" evidence="9">
    <location>
        <begin position="568"/>
        <end position="900"/>
    </location>
</feature>
<evidence type="ECO:0000259" key="9">
    <source>
        <dbReference type="Pfam" id="PF12719"/>
    </source>
</evidence>
<evidence type="ECO:0000313" key="11">
    <source>
        <dbReference type="Proteomes" id="UP001142393"/>
    </source>
</evidence>
<reference evidence="10 11" key="1">
    <citation type="journal article" date="2023" name="Proc. Natl. Acad. Sci. U.S.A.">
        <title>A global phylogenomic analysis of the shiitake genus Lentinula.</title>
        <authorList>
            <person name="Sierra-Patev S."/>
            <person name="Min B."/>
            <person name="Naranjo-Ortiz M."/>
            <person name="Looney B."/>
            <person name="Konkel Z."/>
            <person name="Slot J.C."/>
            <person name="Sakamoto Y."/>
            <person name="Steenwyk J.L."/>
            <person name="Rokas A."/>
            <person name="Carro J."/>
            <person name="Camarero S."/>
            <person name="Ferreira P."/>
            <person name="Molpeceres G."/>
            <person name="Ruiz-Duenas F.J."/>
            <person name="Serrano A."/>
            <person name="Henrissat B."/>
            <person name="Drula E."/>
            <person name="Hughes K.W."/>
            <person name="Mata J.L."/>
            <person name="Ishikawa N.K."/>
            <person name="Vargas-Isla R."/>
            <person name="Ushijima S."/>
            <person name="Smith C.A."/>
            <person name="Donoghue J."/>
            <person name="Ahrendt S."/>
            <person name="Andreopoulos W."/>
            <person name="He G."/>
            <person name="LaButti K."/>
            <person name="Lipzen A."/>
            <person name="Ng V."/>
            <person name="Riley R."/>
            <person name="Sandor L."/>
            <person name="Barry K."/>
            <person name="Martinez A.T."/>
            <person name="Xiao Y."/>
            <person name="Gibbons J.G."/>
            <person name="Terashima K."/>
            <person name="Grigoriev I.V."/>
            <person name="Hibbett D."/>
        </authorList>
    </citation>
    <scope>NUCLEOTIDE SEQUENCE [LARGE SCALE GENOMIC DNA]</scope>
    <source>
        <strain evidence="10 11">TFB7810</strain>
    </source>
</reference>
<protein>
    <submittedName>
        <fullName evidence="10">Nuclear condensing complex subunit</fullName>
    </submittedName>
</protein>
<evidence type="ECO:0000256" key="7">
    <source>
        <dbReference type="ARBA" id="ARBA00023306"/>
    </source>
</evidence>
<keyword evidence="5" id="KW-0498">Mitosis</keyword>
<dbReference type="InterPro" id="IPR025977">
    <property type="entry name" value="Cnd3_C"/>
</dbReference>
<dbReference type="SUPFAM" id="SSF48371">
    <property type="entry name" value="ARM repeat"/>
    <property type="match status" value="1"/>
</dbReference>
<evidence type="ECO:0000256" key="2">
    <source>
        <dbReference type="ARBA" id="ARBA00006533"/>
    </source>
</evidence>
<keyword evidence="3" id="KW-0158">Chromosome</keyword>
<dbReference type="Pfam" id="PF12719">
    <property type="entry name" value="Cnd3"/>
    <property type="match status" value="1"/>
</dbReference>
<evidence type="ECO:0000256" key="1">
    <source>
        <dbReference type="ARBA" id="ARBA00004286"/>
    </source>
</evidence>
<keyword evidence="4" id="KW-0132">Cell division</keyword>
<dbReference type="AlphaFoldDB" id="A0A9W8NXB2"/>
<comment type="similarity">
    <text evidence="2">Belongs to the CND3 (condensin subunit 3) family.</text>
</comment>
<dbReference type="GO" id="GO:0051301">
    <property type="term" value="P:cell division"/>
    <property type="evidence" value="ECO:0007669"/>
    <property type="project" value="UniProtKB-KW"/>
</dbReference>
<accession>A0A9W8NXB2</accession>
<dbReference type="GO" id="GO:0000796">
    <property type="term" value="C:condensin complex"/>
    <property type="evidence" value="ECO:0007669"/>
    <property type="project" value="InterPro"/>
</dbReference>
<evidence type="ECO:0000256" key="4">
    <source>
        <dbReference type="ARBA" id="ARBA00022618"/>
    </source>
</evidence>
<dbReference type="InterPro" id="IPR016024">
    <property type="entry name" value="ARM-type_fold"/>
</dbReference>
<dbReference type="InterPro" id="IPR027165">
    <property type="entry name" value="CND3"/>
</dbReference>
<feature type="region of interest" description="Disordered" evidence="8">
    <location>
        <begin position="1047"/>
        <end position="1066"/>
    </location>
</feature>
<sequence length="1066" mass="123266">MARGTSQVLVNSEEPDSIPGRISRIFDEVQISSANHPKNKVTLYMVYLEATSMQAEEIGMHVFESTFFLVIARLLDTKKCTFGDRVVKFFIEFLKYIHEKGKAMGSYLLATHYGDTDDTHQSSAQTFTDRIVQELLKRGSFARAKNIRYRSAELCADITLGLALIHQSLYYSLREILLRQINDKEWTVRQHAAIALCAFLRVDDTEELITRGLYPLTEILLDTLSYDVNEYVRLSVLQKLDLNEDTLDDILDRTRDTAVQIRKEVYSKLEKSVLLNDEDDDLEIGSAHPRTLSMAQRDLIVKNGIGDRDPSVRDSAVKVFTKWVNTIVITQDSGPQGPQEGSLQATPLVQLLTLFNLHDDDSLSEAIIKIFEANPRILDNIPFCTTDWSSFTPETAFLTRVYVEHCVKNKFAVQLDEVLPAVMVFAFHLQEYVDRMVEAIQRYHEKVEATDIDDVTRAILQDEIDSQQMITSEMLKISNRLDYGDEIGRSQMEQLVCGCLVQKDLPEGLLVLCIDLLREMTTNDTDLIRIIDGTVVPSLLRDREDDDDLDDGHPSNSKQEENDILDMRCLVICEYMLTLVNVVWKQILQALFPDIHKTHILQVLEDSYSIRAIEKIVHSTVSRKDDDQIKERGYRCFALIGLINESVAMKAFKFFLGRMKNDLIPEELRLVATQAIFDLIMWYGQETAVKWCDLENLTTIFVEVDSLGVRTRKCWLSIGDHSICPLSPFEYALSAVSEDKANQHKQRLAKLMGEGVLVDERITNLLVENYFSPRYTKNQCLKQCLSFFFHNYCARSLKNQERITETFLPTFLKLCSIHCEDTRWLYLEVDSIALIARFSDMILTWTHPNYLQEQDRSQKYDVELDTQAHFKLAFEIIQELLQQDSKLFRKHQQILVQVLSHKLYLPEKVNVVEVRHFDMLINKLFSVYLFPNTTTKNALTKFHAHFVKKYEKQLEVFSEADFRALEEYQEELIFLDKIIPTQPKLYQIEGGSRKRRKKRRLRSLTDRSSSEASDIYVEREDAPSKFPRLSVRRDEIDSPQWISPYSRSQLIASHHNSGEDPDELKS</sequence>
<dbReference type="GO" id="GO:0000793">
    <property type="term" value="C:condensed chromosome"/>
    <property type="evidence" value="ECO:0007669"/>
    <property type="project" value="TreeGrafter"/>
</dbReference>
<dbReference type="EMBL" id="JANVFU010000010">
    <property type="protein sequence ID" value="KAJ3742678.1"/>
    <property type="molecule type" value="Genomic_DNA"/>
</dbReference>
<dbReference type="PANTHER" id="PTHR14418">
    <property type="entry name" value="CONDENSIN COMPLEX SUBUNIT 3-RELATED"/>
    <property type="match status" value="1"/>
</dbReference>
<proteinExistence type="inferred from homology"/>
<evidence type="ECO:0000256" key="5">
    <source>
        <dbReference type="ARBA" id="ARBA00022776"/>
    </source>
</evidence>
<keyword evidence="11" id="KW-1185">Reference proteome</keyword>
<dbReference type="Gene3D" id="1.25.10.10">
    <property type="entry name" value="Leucine-rich Repeat Variant"/>
    <property type="match status" value="1"/>
</dbReference>
<evidence type="ECO:0000256" key="8">
    <source>
        <dbReference type="SAM" id="MobiDB-lite"/>
    </source>
</evidence>